<keyword evidence="4" id="KW-1185">Reference proteome</keyword>
<dbReference type="Proteomes" id="UP000521748">
    <property type="component" value="Unassembled WGS sequence"/>
</dbReference>
<dbReference type="InterPro" id="IPR047682">
    <property type="entry name" value="SepH-like"/>
</dbReference>
<organism evidence="3 4">
    <name type="scientific">Psychromicrobium silvestre</name>
    <dbReference type="NCBI Taxonomy" id="1645614"/>
    <lineage>
        <taxon>Bacteria</taxon>
        <taxon>Bacillati</taxon>
        <taxon>Actinomycetota</taxon>
        <taxon>Actinomycetes</taxon>
        <taxon>Micrococcales</taxon>
        <taxon>Micrococcaceae</taxon>
        <taxon>Psychromicrobium</taxon>
    </lineage>
</organism>
<gene>
    <name evidence="3" type="ORF">FHU41_000270</name>
</gene>
<proteinExistence type="predicted"/>
<evidence type="ECO:0000259" key="2">
    <source>
        <dbReference type="Pfam" id="PF11268"/>
    </source>
</evidence>
<dbReference type="RefSeq" id="WP_179387864.1">
    <property type="nucleotide sequence ID" value="NZ_JACBYQ010000001.1"/>
</dbReference>
<accession>A0A7Y9LR39</accession>
<comment type="caution">
    <text evidence="3">The sequence shown here is derived from an EMBL/GenBank/DDBJ whole genome shotgun (WGS) entry which is preliminary data.</text>
</comment>
<name>A0A7Y9LR39_9MICC</name>
<evidence type="ECO:0000313" key="3">
    <source>
        <dbReference type="EMBL" id="NYE94049.1"/>
    </source>
</evidence>
<dbReference type="NCBIfam" id="NF040712">
    <property type="entry name" value="SepH"/>
    <property type="match status" value="1"/>
</dbReference>
<feature type="domain" description="DUF3071" evidence="2">
    <location>
        <begin position="1"/>
        <end position="186"/>
    </location>
</feature>
<feature type="compositionally biased region" description="Low complexity" evidence="1">
    <location>
        <begin position="326"/>
        <end position="338"/>
    </location>
</feature>
<dbReference type="EMBL" id="JACBYQ010000001">
    <property type="protein sequence ID" value="NYE94049.1"/>
    <property type="molecule type" value="Genomic_DNA"/>
</dbReference>
<protein>
    <recommendedName>
        <fullName evidence="2">DUF3071 domain-containing protein</fullName>
    </recommendedName>
</protein>
<dbReference type="Pfam" id="PF11268">
    <property type="entry name" value="DUF3071"/>
    <property type="match status" value="1"/>
</dbReference>
<dbReference type="AlphaFoldDB" id="A0A7Y9LR39"/>
<evidence type="ECO:0000256" key="1">
    <source>
        <dbReference type="SAM" id="MobiDB-lite"/>
    </source>
</evidence>
<feature type="region of interest" description="Disordered" evidence="1">
    <location>
        <begin position="38"/>
        <end position="60"/>
    </location>
</feature>
<reference evidence="3 4" key="1">
    <citation type="submission" date="2020-07" db="EMBL/GenBank/DDBJ databases">
        <title>Sequencing the genomes of 1000 actinobacteria strains.</title>
        <authorList>
            <person name="Klenk H.-P."/>
        </authorList>
    </citation>
    <scope>NUCLEOTIDE SEQUENCE [LARGE SCALE GENOMIC DNA]</scope>
    <source>
        <strain evidence="3 4">DSM 102047</strain>
    </source>
</reference>
<dbReference type="InterPro" id="IPR021421">
    <property type="entry name" value="DUF3071"/>
</dbReference>
<feature type="compositionally biased region" description="Polar residues" evidence="1">
    <location>
        <begin position="309"/>
        <end position="325"/>
    </location>
</feature>
<feature type="region of interest" description="Disordered" evidence="1">
    <location>
        <begin position="288"/>
        <end position="422"/>
    </location>
</feature>
<sequence length="422" mass="45382">MQDLRLVGVHDDGQHLLLSGAGGEIYRLRIDEALRVASSRTTHRGGPSVNGETETPRLSPRDIQQRIRGGASAQEVAEASGVPLEHVQRYEGPVLAEREYVAQQAQRVQVADALPNHDGYRSAFGDDPASLGDMVSHRLTALGINPDTAVWDAWRRSDGSWTVTADFDAEAAKVSDVGESAPAQWIYHTARKSVQNANRWAQLLSEIAPLDSPVPARRLSAVADRPFDVETDSPELDEETVDAAQEAQDKDAQDSETLLDLLRSRRGQRLGVAEEEDDALALMLSEGVPAAHPRPGDLDAVEPEEGEANTGSQDGAEQLEQAAQQSFFPPLSLAPAPAEQASDGNDDPLGLFGDVSTETREISIPAHPAKPSQNASARSEEAAEPGSAEETPEPAERRAPIKPKRSSVPSWDEIVFGTKSDS</sequence>
<evidence type="ECO:0000313" key="4">
    <source>
        <dbReference type="Proteomes" id="UP000521748"/>
    </source>
</evidence>